<keyword evidence="8" id="KW-1185">Reference proteome</keyword>
<evidence type="ECO:0000256" key="4">
    <source>
        <dbReference type="ARBA" id="ARBA00022989"/>
    </source>
</evidence>
<dbReference type="InterPro" id="IPR004474">
    <property type="entry name" value="LytR_CpsA_psr"/>
</dbReference>
<dbReference type="AlphaFoldDB" id="A0A417YRD7"/>
<evidence type="ECO:0000256" key="3">
    <source>
        <dbReference type="ARBA" id="ARBA00022968"/>
    </source>
</evidence>
<evidence type="ECO:0000256" key="1">
    <source>
        <dbReference type="ARBA" id="ARBA00006068"/>
    </source>
</evidence>
<dbReference type="InterPro" id="IPR050922">
    <property type="entry name" value="LytR/CpsA/Psr_CW_biosynth"/>
</dbReference>
<sequence length="340" mass="38273">MNSRISKRSRRKVRKMRVFLSFIVLFLLGGGLIYGYEFIDKTSKASKQIFKPSKNTAEREIEIAKDPFSVLLVGIENMEGGKGRSDVLLLATVNPAKEEIYMVSIPRDTRTFLPEAGYETKINHSYGYDEVNSTIAAVNRLIDVPIDYYITTNFDGFEDVVDTLNGIEVNVPFTFKAQLTGSLKWKTYYEGPMKLNGNEALAYVRMRKSDPQGDHGRNQRQQQVIKEIIKKSTSFSSLTKLDDLIADLGENVTTNIPPSKFLSFAKLYTKIKNTEIQNLKIEGKDEQVNSVWFFYPDEDSLKTISDTLNASLGTSYGNQLTSDDPIEPDSAFDDGLGSTQ</sequence>
<dbReference type="RefSeq" id="WP_118922209.1">
    <property type="nucleotide sequence ID" value="NZ_QWEG01000010.1"/>
</dbReference>
<name>A0A417YRD7_9BACI</name>
<evidence type="ECO:0000313" key="8">
    <source>
        <dbReference type="Proteomes" id="UP000284416"/>
    </source>
</evidence>
<keyword evidence="2" id="KW-0812">Transmembrane</keyword>
<dbReference type="OrthoDB" id="27330at2"/>
<gene>
    <name evidence="7" type="ORF">D1B31_16035</name>
</gene>
<dbReference type="Pfam" id="PF03816">
    <property type="entry name" value="LytR_cpsA_psr"/>
    <property type="match status" value="1"/>
</dbReference>
<dbReference type="Gene3D" id="3.40.630.190">
    <property type="entry name" value="LCP protein"/>
    <property type="match status" value="1"/>
</dbReference>
<organism evidence="7 8">
    <name type="scientific">Neobacillus notoginsengisoli</name>
    <dbReference type="NCBI Taxonomy" id="1578198"/>
    <lineage>
        <taxon>Bacteria</taxon>
        <taxon>Bacillati</taxon>
        <taxon>Bacillota</taxon>
        <taxon>Bacilli</taxon>
        <taxon>Bacillales</taxon>
        <taxon>Bacillaceae</taxon>
        <taxon>Neobacillus</taxon>
    </lineage>
</organism>
<evidence type="ECO:0000259" key="6">
    <source>
        <dbReference type="Pfam" id="PF03816"/>
    </source>
</evidence>
<feature type="region of interest" description="Disordered" evidence="5">
    <location>
        <begin position="316"/>
        <end position="340"/>
    </location>
</feature>
<dbReference type="NCBIfam" id="TIGR00350">
    <property type="entry name" value="lytR_cpsA_psr"/>
    <property type="match status" value="1"/>
</dbReference>
<accession>A0A417YRD7</accession>
<keyword evidence="3" id="KW-0735">Signal-anchor</keyword>
<evidence type="ECO:0000256" key="2">
    <source>
        <dbReference type="ARBA" id="ARBA00022692"/>
    </source>
</evidence>
<protein>
    <submittedName>
        <fullName evidence="7">Transcriptional regulator</fullName>
    </submittedName>
</protein>
<dbReference type="EMBL" id="QWEG01000010">
    <property type="protein sequence ID" value="RHW37277.1"/>
    <property type="molecule type" value="Genomic_DNA"/>
</dbReference>
<evidence type="ECO:0000313" key="7">
    <source>
        <dbReference type="EMBL" id="RHW37277.1"/>
    </source>
</evidence>
<dbReference type="PANTHER" id="PTHR33392">
    <property type="entry name" value="POLYISOPRENYL-TEICHOIC ACID--PEPTIDOGLYCAN TEICHOIC ACID TRANSFERASE TAGU"/>
    <property type="match status" value="1"/>
</dbReference>
<reference evidence="7 8" key="1">
    <citation type="journal article" date="2017" name="Int. J. Syst. Evol. Microbiol.">
        <title>Bacillus notoginsengisoli sp. nov., a novel bacterium isolated from the rhizosphere of Panax notoginseng.</title>
        <authorList>
            <person name="Zhang M.Y."/>
            <person name="Cheng J."/>
            <person name="Cai Y."/>
            <person name="Zhang T.Y."/>
            <person name="Wu Y.Y."/>
            <person name="Manikprabhu D."/>
            <person name="Li W.J."/>
            <person name="Zhang Y.X."/>
        </authorList>
    </citation>
    <scope>NUCLEOTIDE SEQUENCE [LARGE SCALE GENOMIC DNA]</scope>
    <source>
        <strain evidence="7 8">JCM 30743</strain>
    </source>
</reference>
<dbReference type="PANTHER" id="PTHR33392:SF6">
    <property type="entry name" value="POLYISOPRENYL-TEICHOIC ACID--PEPTIDOGLYCAN TEICHOIC ACID TRANSFERASE TAGU"/>
    <property type="match status" value="1"/>
</dbReference>
<keyword evidence="4" id="KW-1133">Transmembrane helix</keyword>
<feature type="domain" description="Cell envelope-related transcriptional attenuator" evidence="6">
    <location>
        <begin position="84"/>
        <end position="232"/>
    </location>
</feature>
<comment type="similarity">
    <text evidence="1">Belongs to the LytR/CpsA/Psr (LCP) family.</text>
</comment>
<keyword evidence="4" id="KW-0472">Membrane</keyword>
<dbReference type="Proteomes" id="UP000284416">
    <property type="component" value="Unassembled WGS sequence"/>
</dbReference>
<evidence type="ECO:0000256" key="5">
    <source>
        <dbReference type="SAM" id="MobiDB-lite"/>
    </source>
</evidence>
<proteinExistence type="inferred from homology"/>
<dbReference type="GO" id="GO:0071555">
    <property type="term" value="P:cell wall organization"/>
    <property type="evidence" value="ECO:0007669"/>
    <property type="project" value="UniProtKB-KW"/>
</dbReference>
<comment type="caution">
    <text evidence="7">The sequence shown here is derived from an EMBL/GenBank/DDBJ whole genome shotgun (WGS) entry which is preliminary data.</text>
</comment>